<feature type="transmembrane region" description="Helical" evidence="1">
    <location>
        <begin position="304"/>
        <end position="326"/>
    </location>
</feature>
<dbReference type="PANTHER" id="PTHR23028">
    <property type="entry name" value="ACETYLTRANSFERASE"/>
    <property type="match status" value="1"/>
</dbReference>
<dbReference type="InterPro" id="IPR002656">
    <property type="entry name" value="Acyl_transf_3_dom"/>
</dbReference>
<feature type="transmembrane region" description="Helical" evidence="1">
    <location>
        <begin position="233"/>
        <end position="253"/>
    </location>
</feature>
<dbReference type="RefSeq" id="WP_306891754.1">
    <property type="nucleotide sequence ID" value="NZ_JAUSVR010000022.1"/>
</dbReference>
<evidence type="ECO:0000256" key="1">
    <source>
        <dbReference type="SAM" id="Phobius"/>
    </source>
</evidence>
<keyword evidence="4" id="KW-1185">Reference proteome</keyword>
<feature type="transmembrane region" description="Helical" evidence="1">
    <location>
        <begin position="332"/>
        <end position="356"/>
    </location>
</feature>
<keyword evidence="1" id="KW-1133">Transmembrane helix</keyword>
<keyword evidence="1" id="KW-0472">Membrane</keyword>
<protein>
    <submittedName>
        <fullName evidence="3">Peptidoglycan/LPS O-acetylase OafA/YrhL</fullName>
    </submittedName>
</protein>
<evidence type="ECO:0000313" key="4">
    <source>
        <dbReference type="Proteomes" id="UP001235094"/>
    </source>
</evidence>
<feature type="transmembrane region" description="Helical" evidence="1">
    <location>
        <begin position="273"/>
        <end position="292"/>
    </location>
</feature>
<gene>
    <name evidence="3" type="ORF">QOZ99_004029</name>
</gene>
<dbReference type="EMBL" id="JAUSVR010000022">
    <property type="protein sequence ID" value="MDQ0513111.1"/>
    <property type="molecule type" value="Genomic_DNA"/>
</dbReference>
<proteinExistence type="predicted"/>
<feature type="transmembrane region" description="Helical" evidence="1">
    <location>
        <begin position="21"/>
        <end position="44"/>
    </location>
</feature>
<dbReference type="Pfam" id="PF01757">
    <property type="entry name" value="Acyl_transf_3"/>
    <property type="match status" value="1"/>
</dbReference>
<sequence>MPAPAALPPHARVTSLDGLRGVAACAVVAFHFFYAFAPAPFLYAERPPFGLFRTPLAFFWNGDFAVAVFFVLSGFVLAASAPRSLAEAPVMIGLRYLRLGVPALISSMLAWAWLTGFPDAASGAQAISGSRWFRWTYQPPIPPLSQAMWEGGIGVFVNGTTRFNNPLWTMQAEFFGSLLIYGSYALLRGRVRPWAMAAGLAGFGMAELYFLMAFCGGALIYELRGQLGERRRAGALLAVAGLVLGATFPAPAAGPDLAAQILARLGADGVREIGAMFLVAAVLMTPPLRALFESAPLQKIGELSFPIYLVHVPLIVAPASAIFVALSPLSPLGLAALFAGTCAAALALAVVFLMAVERPVLAGLKALRRRARSRLAAS</sequence>
<name>A0ABU0LWL5_9HYPH</name>
<dbReference type="PANTHER" id="PTHR23028:SF134">
    <property type="entry name" value="PUTATIVE (AFU_ORTHOLOGUE AFUA_4G08520)-RELATED"/>
    <property type="match status" value="1"/>
</dbReference>
<feature type="transmembrane region" description="Helical" evidence="1">
    <location>
        <begin position="96"/>
        <end position="114"/>
    </location>
</feature>
<comment type="caution">
    <text evidence="3">The sequence shown here is derived from an EMBL/GenBank/DDBJ whole genome shotgun (WGS) entry which is preliminary data.</text>
</comment>
<evidence type="ECO:0000259" key="2">
    <source>
        <dbReference type="Pfam" id="PF01757"/>
    </source>
</evidence>
<accession>A0ABU0LWL5</accession>
<dbReference type="InterPro" id="IPR050879">
    <property type="entry name" value="Acyltransferase_3"/>
</dbReference>
<keyword evidence="1" id="KW-0812">Transmembrane</keyword>
<feature type="domain" description="Acyltransferase 3" evidence="2">
    <location>
        <begin position="14"/>
        <end position="349"/>
    </location>
</feature>
<dbReference type="Proteomes" id="UP001235094">
    <property type="component" value="Unassembled WGS sequence"/>
</dbReference>
<organism evidence="3 4">
    <name type="scientific">Ancylobacter amanitiformis</name>
    <dbReference type="NCBI Taxonomy" id="217069"/>
    <lineage>
        <taxon>Bacteria</taxon>
        <taxon>Pseudomonadati</taxon>
        <taxon>Pseudomonadota</taxon>
        <taxon>Alphaproteobacteria</taxon>
        <taxon>Hyphomicrobiales</taxon>
        <taxon>Xanthobacteraceae</taxon>
        <taxon>Ancylobacter</taxon>
    </lineage>
</organism>
<feature type="transmembrane region" description="Helical" evidence="1">
    <location>
        <begin position="194"/>
        <end position="221"/>
    </location>
</feature>
<reference evidence="3 4" key="1">
    <citation type="submission" date="2023-07" db="EMBL/GenBank/DDBJ databases">
        <title>Genomic Encyclopedia of Type Strains, Phase IV (KMG-IV): sequencing the most valuable type-strain genomes for metagenomic binning, comparative biology and taxonomic classification.</title>
        <authorList>
            <person name="Goeker M."/>
        </authorList>
    </citation>
    <scope>NUCLEOTIDE SEQUENCE [LARGE SCALE GENOMIC DNA]</scope>
    <source>
        <strain evidence="3 4">DSM 15561</strain>
    </source>
</reference>
<feature type="transmembrane region" description="Helical" evidence="1">
    <location>
        <begin position="64"/>
        <end position="84"/>
    </location>
</feature>
<evidence type="ECO:0000313" key="3">
    <source>
        <dbReference type="EMBL" id="MDQ0513111.1"/>
    </source>
</evidence>